<dbReference type="InterPro" id="IPR009091">
    <property type="entry name" value="RCC1/BLIP-II"/>
</dbReference>
<feature type="repeat" description="RCC1" evidence="2">
    <location>
        <begin position="36"/>
        <end position="87"/>
    </location>
</feature>
<sequence>MLSLLLPRTRAFASRRLLSSLAGAGGGSGGGAPHAGSVYAFGDNSHGAVGQPPPASDAYVPTPVPSLPPSVSAVAAGHYHSLAVSADGEVWSWGRNDEGQLGRGLHSPRNTWSNPEQVRGLENVQVRAASASGVVSAAIGSDGSFWVWGRSKRGQLGLGKDIVEAAVPSRVEALASYDVAKVSFGWGHAMALTKDGKLFGWGYSENGRLGEMGQSTRAHSAEEYMGKTVDNYSSSMMEAVEKMVEEKIRSEDNMPIIWEPSLIHEASHHEVSDVSCGLDHSLILFSDGVLLSGGDNTYGQLGRKPGLSKLLPVHMSYKPFSVSASVGHSLALCHTSTEGTASVETGVLSWGWNCSSQLGRPGQEDVPTLVNCLSEEKVVSVSAGRVHSVALTSKGEVWTWGSGRNGRLGLGSSIDEAEPCLVDTPEGVQVLQVAAAMDHNLFLVAE</sequence>
<accession>A0ABC8VGK0</accession>
<feature type="repeat" description="RCC1" evidence="2">
    <location>
        <begin position="288"/>
        <end position="335"/>
    </location>
</feature>
<feature type="repeat" description="RCC1" evidence="2">
    <location>
        <begin position="88"/>
        <end position="142"/>
    </location>
</feature>
<dbReference type="InterPro" id="IPR058923">
    <property type="entry name" value="RCC1-like_dom"/>
</dbReference>
<dbReference type="PROSITE" id="PS50012">
    <property type="entry name" value="RCC1_3"/>
    <property type="match status" value="7"/>
</dbReference>
<gene>
    <name evidence="4" type="ORF">URODEC1_LOCUS2674</name>
</gene>
<evidence type="ECO:0000313" key="4">
    <source>
        <dbReference type="EMBL" id="CAL4889388.1"/>
    </source>
</evidence>
<reference evidence="5" key="1">
    <citation type="submission" date="2024-06" db="EMBL/GenBank/DDBJ databases">
        <authorList>
            <person name="Ryan C."/>
        </authorList>
    </citation>
    <scope>NUCLEOTIDE SEQUENCE [LARGE SCALE GENOMIC DNA]</scope>
</reference>
<dbReference type="SUPFAM" id="SSF50985">
    <property type="entry name" value="RCC1/BLIP-II"/>
    <property type="match status" value="2"/>
</dbReference>
<dbReference type="InterPro" id="IPR051210">
    <property type="entry name" value="Ub_ligase/GEF_domain"/>
</dbReference>
<protein>
    <recommendedName>
        <fullName evidence="3">RCC1-like domain-containing protein</fullName>
    </recommendedName>
</protein>
<evidence type="ECO:0000259" key="3">
    <source>
        <dbReference type="Pfam" id="PF25390"/>
    </source>
</evidence>
<organism evidence="4 5">
    <name type="scientific">Urochloa decumbens</name>
    <dbReference type="NCBI Taxonomy" id="240449"/>
    <lineage>
        <taxon>Eukaryota</taxon>
        <taxon>Viridiplantae</taxon>
        <taxon>Streptophyta</taxon>
        <taxon>Embryophyta</taxon>
        <taxon>Tracheophyta</taxon>
        <taxon>Spermatophyta</taxon>
        <taxon>Magnoliopsida</taxon>
        <taxon>Liliopsida</taxon>
        <taxon>Poales</taxon>
        <taxon>Poaceae</taxon>
        <taxon>PACMAD clade</taxon>
        <taxon>Panicoideae</taxon>
        <taxon>Panicodae</taxon>
        <taxon>Paniceae</taxon>
        <taxon>Melinidinae</taxon>
        <taxon>Urochloa</taxon>
    </lineage>
</organism>
<dbReference type="AlphaFoldDB" id="A0ABC8VGK0"/>
<feature type="repeat" description="RCC1" evidence="2">
    <location>
        <begin position="143"/>
        <end position="195"/>
    </location>
</feature>
<proteinExistence type="predicted"/>
<dbReference type="PANTHER" id="PTHR22870">
    <property type="entry name" value="REGULATOR OF CHROMOSOME CONDENSATION"/>
    <property type="match status" value="1"/>
</dbReference>
<feature type="repeat" description="RCC1" evidence="2">
    <location>
        <begin position="395"/>
        <end position="446"/>
    </location>
</feature>
<keyword evidence="1" id="KW-0677">Repeat</keyword>
<evidence type="ECO:0000313" key="5">
    <source>
        <dbReference type="Proteomes" id="UP001497457"/>
    </source>
</evidence>
<dbReference type="Proteomes" id="UP001497457">
    <property type="component" value="Chromosome 1b"/>
</dbReference>
<dbReference type="PRINTS" id="PR00633">
    <property type="entry name" value="RCCNDNSATION"/>
</dbReference>
<feature type="domain" description="RCC1-like" evidence="3">
    <location>
        <begin position="38"/>
        <end position="441"/>
    </location>
</feature>
<evidence type="ECO:0000256" key="2">
    <source>
        <dbReference type="PROSITE-ProRule" id="PRU00235"/>
    </source>
</evidence>
<dbReference type="Gene3D" id="2.130.10.30">
    <property type="entry name" value="Regulator of chromosome condensation 1/beta-lactamase-inhibitor protein II"/>
    <property type="match status" value="2"/>
</dbReference>
<dbReference type="PROSITE" id="PS00626">
    <property type="entry name" value="RCC1_2"/>
    <property type="match status" value="1"/>
</dbReference>
<evidence type="ECO:0000256" key="1">
    <source>
        <dbReference type="ARBA" id="ARBA00022737"/>
    </source>
</evidence>
<dbReference type="InterPro" id="IPR000408">
    <property type="entry name" value="Reg_chr_condens"/>
</dbReference>
<reference evidence="4 5" key="2">
    <citation type="submission" date="2024-10" db="EMBL/GenBank/DDBJ databases">
        <authorList>
            <person name="Ryan C."/>
        </authorList>
    </citation>
    <scope>NUCLEOTIDE SEQUENCE [LARGE SCALE GENOMIC DNA]</scope>
</reference>
<dbReference type="EMBL" id="OZ075111">
    <property type="protein sequence ID" value="CAL4889388.1"/>
    <property type="molecule type" value="Genomic_DNA"/>
</dbReference>
<keyword evidence="5" id="KW-1185">Reference proteome</keyword>
<name>A0ABC8VGK0_9POAL</name>
<feature type="repeat" description="RCC1" evidence="2">
    <location>
        <begin position="196"/>
        <end position="287"/>
    </location>
</feature>
<dbReference type="PANTHER" id="PTHR22870:SF365">
    <property type="entry name" value="REGULATOR OF CHROMOSOME CONDENSATION (CELL CYCLE REGULATORY PROTEIN)-RELATED"/>
    <property type="match status" value="1"/>
</dbReference>
<feature type="repeat" description="RCC1" evidence="2">
    <location>
        <begin position="345"/>
        <end position="394"/>
    </location>
</feature>
<dbReference type="Pfam" id="PF25390">
    <property type="entry name" value="WD40_RLD"/>
    <property type="match status" value="1"/>
</dbReference>